<dbReference type="GO" id="GO:0004497">
    <property type="term" value="F:monooxygenase activity"/>
    <property type="evidence" value="ECO:0007669"/>
    <property type="project" value="InterPro"/>
</dbReference>
<gene>
    <name evidence="3" type="ORF">Slin15195_G006080</name>
</gene>
<comment type="cofactor">
    <cofactor evidence="1">
        <name>heme</name>
        <dbReference type="ChEBI" id="CHEBI:30413"/>
    </cofactor>
</comment>
<keyword evidence="1" id="KW-0479">Metal-binding</keyword>
<feature type="transmembrane region" description="Helical" evidence="2">
    <location>
        <begin position="32"/>
        <end position="51"/>
    </location>
</feature>
<proteinExistence type="predicted"/>
<dbReference type="FunFam" id="1.10.630.10:FF:000051">
    <property type="entry name" value="Cytochrome P450 monooxygenase (Fum15)"/>
    <property type="match status" value="1"/>
</dbReference>
<reference evidence="3" key="1">
    <citation type="submission" date="2022-06" db="EMBL/GenBank/DDBJ databases">
        <title>Complete genome sequences of two strains of the flax pathogen Septoria linicola.</title>
        <authorList>
            <person name="Lapalu N."/>
            <person name="Simon A."/>
            <person name="Demenou B."/>
            <person name="Paumier D."/>
            <person name="Guillot M.-P."/>
            <person name="Gout L."/>
            <person name="Valade R."/>
        </authorList>
    </citation>
    <scope>NUCLEOTIDE SEQUENCE</scope>
    <source>
        <strain evidence="3">SE15195</strain>
    </source>
</reference>
<dbReference type="SUPFAM" id="SSF48264">
    <property type="entry name" value="Cytochrome P450"/>
    <property type="match status" value="1"/>
</dbReference>
<dbReference type="AlphaFoldDB" id="A0A9Q9AGQ2"/>
<dbReference type="InterPro" id="IPR002401">
    <property type="entry name" value="Cyt_P450_E_grp-I"/>
</dbReference>
<dbReference type="InterPro" id="IPR036396">
    <property type="entry name" value="Cyt_P450_sf"/>
</dbReference>
<keyword evidence="2" id="KW-1133">Transmembrane helix</keyword>
<dbReference type="Proteomes" id="UP001056384">
    <property type="component" value="Chromosome 1"/>
</dbReference>
<evidence type="ECO:0000256" key="1">
    <source>
        <dbReference type="PIRSR" id="PIRSR602401-1"/>
    </source>
</evidence>
<dbReference type="OrthoDB" id="1470350at2759"/>
<dbReference type="Pfam" id="PF00067">
    <property type="entry name" value="p450"/>
    <property type="match status" value="1"/>
</dbReference>
<sequence>MALFPRLAALSVALTWLIRRSTDRAPGLFTTFVLLFLVQLVLYQAYAILIWPNYISKLRHLPQAPNSHWFWGQTKRILKEASGMPMRDWVENVPNRGLLRYSVWWQERLLITTPAALSEVLVTKNYDFVKPWHFRAGLSRILGIGILLAEGDEHKIQRKNLAPAFAFRHIKDIVPIFWKKSQEMIDCLATASTGTVSDDHVSDTENTDVEKAAAQHVKGAVDVGNWTSRATLDIIGLSGMGQDFNALQNPDNRLNRTYKTVFNPGKAGRFLQILGIFLPTWMIRILPLKRNHELNAASSYIKQVCRDLIAKKRTTLSEKGTGEVDILSVALESGGFEDGLLVNQMMTFLVAGHETTATAMIWALYSLCKDKNAQQKLRDEIRAKIPSSTAEVSAADIDDCHYLQAVCWEVLRLWAPVSLTMRVADRDTTIQGEHVPKGTTIILAPAAINTSTHLWGEDALDFKPERWLNADGKSNQRGGADSNYSFLTFLHGPRSCIGQRFSQYELACMLAAWVGRYDTSFEEGSPLAKGELEIKGGITAKPKGGLWTTLEAVPGW</sequence>
<feature type="binding site" description="axial binding residue" evidence="1">
    <location>
        <position position="496"/>
    </location>
    <ligand>
        <name>heme</name>
        <dbReference type="ChEBI" id="CHEBI:30413"/>
    </ligand>
    <ligandPart>
        <name>Fe</name>
        <dbReference type="ChEBI" id="CHEBI:18248"/>
    </ligandPart>
</feature>
<keyword evidence="1" id="KW-0408">Iron</keyword>
<dbReference type="EMBL" id="CP099418">
    <property type="protein sequence ID" value="USW47289.1"/>
    <property type="molecule type" value="Genomic_DNA"/>
</dbReference>
<dbReference type="InterPro" id="IPR001128">
    <property type="entry name" value="Cyt_P450"/>
</dbReference>
<name>A0A9Q9AGQ2_9PEZI</name>
<evidence type="ECO:0000313" key="3">
    <source>
        <dbReference type="EMBL" id="USW47289.1"/>
    </source>
</evidence>
<dbReference type="GO" id="GO:0020037">
    <property type="term" value="F:heme binding"/>
    <property type="evidence" value="ECO:0007669"/>
    <property type="project" value="InterPro"/>
</dbReference>
<organism evidence="3 4">
    <name type="scientific">Septoria linicola</name>
    <dbReference type="NCBI Taxonomy" id="215465"/>
    <lineage>
        <taxon>Eukaryota</taxon>
        <taxon>Fungi</taxon>
        <taxon>Dikarya</taxon>
        <taxon>Ascomycota</taxon>
        <taxon>Pezizomycotina</taxon>
        <taxon>Dothideomycetes</taxon>
        <taxon>Dothideomycetidae</taxon>
        <taxon>Mycosphaerellales</taxon>
        <taxon>Mycosphaerellaceae</taxon>
        <taxon>Septoria</taxon>
    </lineage>
</organism>
<evidence type="ECO:0000256" key="2">
    <source>
        <dbReference type="SAM" id="Phobius"/>
    </source>
</evidence>
<keyword evidence="2" id="KW-0812">Transmembrane</keyword>
<dbReference type="PANTHER" id="PTHR24305">
    <property type="entry name" value="CYTOCHROME P450"/>
    <property type="match status" value="1"/>
</dbReference>
<dbReference type="GO" id="GO:0016705">
    <property type="term" value="F:oxidoreductase activity, acting on paired donors, with incorporation or reduction of molecular oxygen"/>
    <property type="evidence" value="ECO:0007669"/>
    <property type="project" value="InterPro"/>
</dbReference>
<dbReference type="InterPro" id="IPR050121">
    <property type="entry name" value="Cytochrome_P450_monoxygenase"/>
</dbReference>
<keyword evidence="2" id="KW-0472">Membrane</keyword>
<evidence type="ECO:0000313" key="4">
    <source>
        <dbReference type="Proteomes" id="UP001056384"/>
    </source>
</evidence>
<dbReference type="PANTHER" id="PTHR24305:SF227">
    <property type="entry name" value="P450, PUTATIVE (EUROFUNG)-RELATED"/>
    <property type="match status" value="1"/>
</dbReference>
<keyword evidence="4" id="KW-1185">Reference proteome</keyword>
<keyword evidence="1" id="KW-0349">Heme</keyword>
<dbReference type="GO" id="GO:0005506">
    <property type="term" value="F:iron ion binding"/>
    <property type="evidence" value="ECO:0007669"/>
    <property type="project" value="InterPro"/>
</dbReference>
<accession>A0A9Q9AGQ2</accession>
<dbReference type="PRINTS" id="PR00385">
    <property type="entry name" value="P450"/>
</dbReference>
<dbReference type="PRINTS" id="PR00463">
    <property type="entry name" value="EP450I"/>
</dbReference>
<dbReference type="CDD" id="cd11069">
    <property type="entry name" value="CYP_FUM15-like"/>
    <property type="match status" value="1"/>
</dbReference>
<dbReference type="Gene3D" id="1.10.630.10">
    <property type="entry name" value="Cytochrome P450"/>
    <property type="match status" value="1"/>
</dbReference>
<protein>
    <submittedName>
        <fullName evidence="3">Cytochrome P450</fullName>
    </submittedName>
</protein>